<name>A0A6A4GUP6_9AGAR</name>
<sequence length="67" mass="7528">MTGDIAALQEQMEEAQGVISRKALELECAQEATLQMQVQKDQTQLKKDVEDLTVTKDSLTTKFDELN</sequence>
<accession>A0A6A4GUP6</accession>
<gene>
    <name evidence="1" type="ORF">BT96DRAFT_1003190</name>
</gene>
<evidence type="ECO:0000313" key="1">
    <source>
        <dbReference type="EMBL" id="KAE9389471.1"/>
    </source>
</evidence>
<dbReference type="EMBL" id="ML769695">
    <property type="protein sequence ID" value="KAE9389471.1"/>
    <property type="molecule type" value="Genomic_DNA"/>
</dbReference>
<dbReference type="AlphaFoldDB" id="A0A6A4GUP6"/>
<keyword evidence="2" id="KW-1185">Reference proteome</keyword>
<reference evidence="1" key="1">
    <citation type="journal article" date="2019" name="Environ. Microbiol.">
        <title>Fungal ecological strategies reflected in gene transcription - a case study of two litter decomposers.</title>
        <authorList>
            <person name="Barbi F."/>
            <person name="Kohler A."/>
            <person name="Barry K."/>
            <person name="Baskaran P."/>
            <person name="Daum C."/>
            <person name="Fauchery L."/>
            <person name="Ihrmark K."/>
            <person name="Kuo A."/>
            <person name="LaButti K."/>
            <person name="Lipzen A."/>
            <person name="Morin E."/>
            <person name="Grigoriev I.V."/>
            <person name="Henrissat B."/>
            <person name="Lindahl B."/>
            <person name="Martin F."/>
        </authorList>
    </citation>
    <scope>NUCLEOTIDE SEQUENCE</scope>
    <source>
        <strain evidence="1">JB14</strain>
    </source>
</reference>
<evidence type="ECO:0000313" key="2">
    <source>
        <dbReference type="Proteomes" id="UP000799118"/>
    </source>
</evidence>
<organism evidence="1 2">
    <name type="scientific">Gymnopus androsaceus JB14</name>
    <dbReference type="NCBI Taxonomy" id="1447944"/>
    <lineage>
        <taxon>Eukaryota</taxon>
        <taxon>Fungi</taxon>
        <taxon>Dikarya</taxon>
        <taxon>Basidiomycota</taxon>
        <taxon>Agaricomycotina</taxon>
        <taxon>Agaricomycetes</taxon>
        <taxon>Agaricomycetidae</taxon>
        <taxon>Agaricales</taxon>
        <taxon>Marasmiineae</taxon>
        <taxon>Omphalotaceae</taxon>
        <taxon>Gymnopus</taxon>
    </lineage>
</organism>
<dbReference type="Proteomes" id="UP000799118">
    <property type="component" value="Unassembled WGS sequence"/>
</dbReference>
<protein>
    <submittedName>
        <fullName evidence="1">Uncharacterized protein</fullName>
    </submittedName>
</protein>
<proteinExistence type="predicted"/>